<dbReference type="STRING" id="1754190.A0A1Y2FJ60"/>
<sequence>MDLNKHPRNYIQLRNQIFKLKKKSLPPAIKRIIKKKKKQRNLAKTQPHIFADSLNDINRISNVLTLSKYQKIPLELLNETPDEPPSLEGNNSFPFISQDNNLSYIDIDNMVTNEGQQQQLLQLLPSQQQKQQNIQELIMECNNHIEKGHIPAMVDDLLKISKMQDINAMELNYDQLSDFDLLQIYQSIFIETNIVPYNTGLNIINYTLYKKLKNLNEYPSIQLVSINEIIGNYNKKLLIHGILSPLLAESNFEKFQSQLVTKIFKEIKFTSEEYSLLLKNLAKTKYENTGNIGEIELNEYHLTILQTIVNQKISLNNEILRDILNVYNLFSLSDIKSSNKHGMFLFSICRAFSKIKISQENYQELYRLSNLHETFLKKRINDTLSKFKT</sequence>
<protein>
    <recommendedName>
        <fullName evidence="3">Fanconi Anaemia group E protein C-terminal domain-containing protein</fullName>
    </recommendedName>
</protein>
<comment type="caution">
    <text evidence="1">The sequence shown here is derived from an EMBL/GenBank/DDBJ whole genome shotgun (WGS) entry which is preliminary data.</text>
</comment>
<evidence type="ECO:0000313" key="1">
    <source>
        <dbReference type="EMBL" id="ORY83424.1"/>
    </source>
</evidence>
<dbReference type="AlphaFoldDB" id="A0A1Y2FJ60"/>
<evidence type="ECO:0000313" key="2">
    <source>
        <dbReference type="Proteomes" id="UP000193920"/>
    </source>
</evidence>
<accession>A0A1Y2FJ60</accession>
<dbReference type="Proteomes" id="UP000193920">
    <property type="component" value="Unassembled WGS sequence"/>
</dbReference>
<dbReference type="EMBL" id="MCOG01000007">
    <property type="protein sequence ID" value="ORY83424.1"/>
    <property type="molecule type" value="Genomic_DNA"/>
</dbReference>
<gene>
    <name evidence="1" type="ORF">LY90DRAFT_663858</name>
</gene>
<dbReference type="Gene3D" id="1.25.40.480">
    <property type="match status" value="1"/>
</dbReference>
<name>A0A1Y2FJ60_9FUNG</name>
<reference evidence="1 2" key="1">
    <citation type="submission" date="2016-08" db="EMBL/GenBank/DDBJ databases">
        <title>A Parts List for Fungal Cellulosomes Revealed by Comparative Genomics.</title>
        <authorList>
            <consortium name="DOE Joint Genome Institute"/>
            <person name="Haitjema C.H."/>
            <person name="Gilmore S.P."/>
            <person name="Henske J.K."/>
            <person name="Solomon K.V."/>
            <person name="De Groot R."/>
            <person name="Kuo A."/>
            <person name="Mondo S.J."/>
            <person name="Salamov A.A."/>
            <person name="Labutti K."/>
            <person name="Zhao Z."/>
            <person name="Chiniquy J."/>
            <person name="Barry K."/>
            <person name="Brewer H.M."/>
            <person name="Purvine S.O."/>
            <person name="Wright A.T."/>
            <person name="Boxma B."/>
            <person name="Van Alen T."/>
            <person name="Hackstein J.H."/>
            <person name="Baker S.E."/>
            <person name="Grigoriev I.V."/>
            <person name="O'Malley M.A."/>
        </authorList>
    </citation>
    <scope>NUCLEOTIDE SEQUENCE [LARGE SCALE GENOMIC DNA]</scope>
    <source>
        <strain evidence="1 2">G1</strain>
    </source>
</reference>
<dbReference type="OrthoDB" id="2149984at2759"/>
<keyword evidence="2" id="KW-1185">Reference proteome</keyword>
<evidence type="ECO:0008006" key="3">
    <source>
        <dbReference type="Google" id="ProtNLM"/>
    </source>
</evidence>
<organism evidence="1 2">
    <name type="scientific">Neocallimastix californiae</name>
    <dbReference type="NCBI Taxonomy" id="1754190"/>
    <lineage>
        <taxon>Eukaryota</taxon>
        <taxon>Fungi</taxon>
        <taxon>Fungi incertae sedis</taxon>
        <taxon>Chytridiomycota</taxon>
        <taxon>Chytridiomycota incertae sedis</taxon>
        <taxon>Neocallimastigomycetes</taxon>
        <taxon>Neocallimastigales</taxon>
        <taxon>Neocallimastigaceae</taxon>
        <taxon>Neocallimastix</taxon>
    </lineage>
</organism>
<proteinExistence type="predicted"/>